<evidence type="ECO:0000313" key="2">
    <source>
        <dbReference type="Proteomes" id="UP000078561"/>
    </source>
</evidence>
<gene>
    <name evidence="1" type="primary">ABSGL_01997.1 scaffold 2596</name>
</gene>
<organism evidence="1">
    <name type="scientific">Absidia glauca</name>
    <name type="common">Pin mould</name>
    <dbReference type="NCBI Taxonomy" id="4829"/>
    <lineage>
        <taxon>Eukaryota</taxon>
        <taxon>Fungi</taxon>
        <taxon>Fungi incertae sedis</taxon>
        <taxon>Mucoromycota</taxon>
        <taxon>Mucoromycotina</taxon>
        <taxon>Mucoromycetes</taxon>
        <taxon>Mucorales</taxon>
        <taxon>Cunninghamellaceae</taxon>
        <taxon>Absidia</taxon>
    </lineage>
</organism>
<evidence type="ECO:0000313" key="1">
    <source>
        <dbReference type="EMBL" id="SAL96581.1"/>
    </source>
</evidence>
<dbReference type="Proteomes" id="UP000078561">
    <property type="component" value="Unassembled WGS sequence"/>
</dbReference>
<protein>
    <submittedName>
        <fullName evidence="1">Uncharacterized protein</fullName>
    </submittedName>
</protein>
<sequence length="231" mass="26349">MWMIGNFDVIAELKTFWEVSVHLARSQGNISDTRILALHCIFPFLFNQKDFIMMYLDHHVEVLYELKALTMGRPPISFDMILWCYSLTAYEKGDDTGILATNMLVNIPWYTKIDTTTCEVKPPSKQGTGGQSGFVKLGLEMRGMLNKMLDAAFDPDDLWHFLTTLRPTTPLPRPQLLLLFQVAGSTLQVIWRSHWAFHFRDVPFVVSMVFGQVVEELSRIRLLCASASKAG</sequence>
<accession>A0A168LDR5</accession>
<dbReference type="OrthoDB" id="2260223at2759"/>
<dbReference type="EMBL" id="LT551165">
    <property type="protein sequence ID" value="SAL96581.1"/>
    <property type="molecule type" value="Genomic_DNA"/>
</dbReference>
<keyword evidence="2" id="KW-1185">Reference proteome</keyword>
<dbReference type="InParanoid" id="A0A168LDR5"/>
<reference evidence="1" key="1">
    <citation type="submission" date="2016-04" db="EMBL/GenBank/DDBJ databases">
        <authorList>
            <person name="Evans L.H."/>
            <person name="Alamgir A."/>
            <person name="Owens N."/>
            <person name="Weber N.D."/>
            <person name="Virtaneva K."/>
            <person name="Barbian K."/>
            <person name="Babar A."/>
            <person name="Rosenke K."/>
        </authorList>
    </citation>
    <scope>NUCLEOTIDE SEQUENCE [LARGE SCALE GENOMIC DNA]</scope>
    <source>
        <strain evidence="1">CBS 101.48</strain>
    </source>
</reference>
<proteinExistence type="predicted"/>
<dbReference type="AlphaFoldDB" id="A0A168LDR5"/>
<name>A0A168LDR5_ABSGL</name>